<dbReference type="InterPro" id="IPR013373">
    <property type="entry name" value="Flagellin/pilin_N_arc"/>
</dbReference>
<evidence type="ECO:0000256" key="1">
    <source>
        <dbReference type="ARBA" id="ARBA00004618"/>
    </source>
</evidence>
<proteinExistence type="inferred from homology"/>
<keyword evidence="7" id="KW-1185">Reference proteome</keyword>
<evidence type="ECO:0000256" key="2">
    <source>
        <dbReference type="ARBA" id="ARBA00010256"/>
    </source>
</evidence>
<gene>
    <name evidence="6" type="ORF">SAMN04488589_1886</name>
</gene>
<comment type="similarity">
    <text evidence="2 4">Belongs to the archaeal flagellin family.</text>
</comment>
<organism evidence="6 7">
    <name type="scientific">Methanolobus vulcani</name>
    <dbReference type="NCBI Taxonomy" id="38026"/>
    <lineage>
        <taxon>Archaea</taxon>
        <taxon>Methanobacteriati</taxon>
        <taxon>Methanobacteriota</taxon>
        <taxon>Stenosarchaea group</taxon>
        <taxon>Methanomicrobia</taxon>
        <taxon>Methanosarcinales</taxon>
        <taxon>Methanosarcinaceae</taxon>
        <taxon>Methanolobus</taxon>
    </lineage>
</organism>
<dbReference type="RefSeq" id="WP_091710216.1">
    <property type="nucleotide sequence ID" value="NZ_FNCA01000006.1"/>
</dbReference>
<keyword evidence="5" id="KW-0472">Membrane</keyword>
<dbReference type="EMBL" id="FNCA01000006">
    <property type="protein sequence ID" value="SDG00408.1"/>
    <property type="molecule type" value="Genomic_DNA"/>
</dbReference>
<evidence type="ECO:0000313" key="6">
    <source>
        <dbReference type="EMBL" id="SDG00408.1"/>
    </source>
</evidence>
<keyword evidence="6" id="KW-0282">Flagellum</keyword>
<dbReference type="GO" id="GO:0097588">
    <property type="term" value="P:archaeal or bacterial-type flagellum-dependent cell motility"/>
    <property type="evidence" value="ECO:0007669"/>
    <property type="project" value="InterPro"/>
</dbReference>
<comment type="function">
    <text evidence="4">Flagellin is the subunit protein which polymerizes to form the filaments of archaeal flagella.</text>
</comment>
<dbReference type="GO" id="GO:0005198">
    <property type="term" value="F:structural molecule activity"/>
    <property type="evidence" value="ECO:0007669"/>
    <property type="project" value="InterPro"/>
</dbReference>
<dbReference type="OrthoDB" id="102632at2157"/>
<dbReference type="PANTHER" id="PTHR35903:SF1">
    <property type="entry name" value="FLAGELLIN B1"/>
    <property type="match status" value="1"/>
</dbReference>
<dbReference type="GO" id="GO:0097589">
    <property type="term" value="C:archaeal-type flagellum"/>
    <property type="evidence" value="ECO:0007669"/>
    <property type="project" value="UniProtKB-SubCell"/>
</dbReference>
<dbReference type="AlphaFoldDB" id="A0A7Z7AXA3"/>
<dbReference type="Pfam" id="PF01917">
    <property type="entry name" value="Flagellin_arch-type"/>
    <property type="match status" value="1"/>
</dbReference>
<evidence type="ECO:0000256" key="5">
    <source>
        <dbReference type="SAM" id="Phobius"/>
    </source>
</evidence>
<evidence type="ECO:0000256" key="4">
    <source>
        <dbReference type="RuleBase" id="RU361282"/>
    </source>
</evidence>
<dbReference type="Proteomes" id="UP000199259">
    <property type="component" value="Unassembled WGS sequence"/>
</dbReference>
<keyword evidence="3 4" id="KW-0974">Archaeal flagellum</keyword>
<sequence>MKANNALYLKKNTRAQVGIGTLIIFIAMVLVAAVAAAVLIQTSGTLQQKAQSTGKQATQEVSSNLMVKTIEGVRAKNSATDMSNTIDLLKLKVGLNVGSSPVDVNQVVISITDGTTANNLVYAGNSKSYASTGADNGSMGSFSDTDAAANLQKLLTSNTTVLTTTFNNADHYYTVAKIRDEDSSFSQSNPVMNTGDLITVYIATTSSSATGFGSVGTTTTSGLKTSGLNLVPRTTVNIVLTPESGAATTADFVAPSSYGVKETVQLYP</sequence>
<comment type="subcellular location">
    <subcellularLocation>
        <location evidence="1 4">Archaeal flagellum</location>
    </subcellularLocation>
</comment>
<dbReference type="NCBIfam" id="TIGR02537">
    <property type="entry name" value="arch_flag_Nterm"/>
    <property type="match status" value="1"/>
</dbReference>
<keyword evidence="5" id="KW-1133">Transmembrane helix</keyword>
<protein>
    <recommendedName>
        <fullName evidence="4">Flagellin</fullName>
    </recommendedName>
</protein>
<evidence type="ECO:0000313" key="7">
    <source>
        <dbReference type="Proteomes" id="UP000199259"/>
    </source>
</evidence>
<keyword evidence="5" id="KW-0812">Transmembrane</keyword>
<keyword evidence="6" id="KW-0966">Cell projection</keyword>
<dbReference type="PANTHER" id="PTHR35903">
    <property type="entry name" value="FLAGELLIN B1"/>
    <property type="match status" value="1"/>
</dbReference>
<dbReference type="InterPro" id="IPR002774">
    <property type="entry name" value="Flagellin_arc-type"/>
</dbReference>
<reference evidence="6 7" key="1">
    <citation type="submission" date="2016-10" db="EMBL/GenBank/DDBJ databases">
        <authorList>
            <person name="Varghese N."/>
            <person name="Submissions S."/>
        </authorList>
    </citation>
    <scope>NUCLEOTIDE SEQUENCE [LARGE SCALE GENOMIC DNA]</scope>
    <source>
        <strain evidence="6 7">PL 12/M</strain>
    </source>
</reference>
<evidence type="ECO:0000256" key="3">
    <source>
        <dbReference type="ARBA" id="ARBA00022440"/>
    </source>
</evidence>
<keyword evidence="6" id="KW-0969">Cilium</keyword>
<comment type="caution">
    <text evidence="6">The sequence shown here is derived from an EMBL/GenBank/DDBJ whole genome shotgun (WGS) entry which is preliminary data.</text>
</comment>
<name>A0A7Z7AXA3_9EURY</name>
<accession>A0A7Z7AXA3</accession>
<feature type="transmembrane region" description="Helical" evidence="5">
    <location>
        <begin position="21"/>
        <end position="40"/>
    </location>
</feature>